<dbReference type="EMBL" id="JAKELL010000177">
    <property type="protein sequence ID" value="KAH8979308.1"/>
    <property type="molecule type" value="Genomic_DNA"/>
</dbReference>
<evidence type="ECO:0000313" key="2">
    <source>
        <dbReference type="Proteomes" id="UP001201163"/>
    </source>
</evidence>
<comment type="caution">
    <text evidence="1">The sequence shown here is derived from an EMBL/GenBank/DDBJ whole genome shotgun (WGS) entry which is preliminary data.</text>
</comment>
<reference evidence="1" key="1">
    <citation type="submission" date="2022-01" db="EMBL/GenBank/DDBJ databases">
        <title>Comparative genomics reveals a dynamic genome evolution in the ectomycorrhizal milk-cap (Lactarius) mushrooms.</title>
        <authorList>
            <consortium name="DOE Joint Genome Institute"/>
            <person name="Lebreton A."/>
            <person name="Tang N."/>
            <person name="Kuo A."/>
            <person name="LaButti K."/>
            <person name="Drula E."/>
            <person name="Barry K."/>
            <person name="Clum A."/>
            <person name="Lipzen A."/>
            <person name="Mousain D."/>
            <person name="Ng V."/>
            <person name="Wang R."/>
            <person name="Wang X."/>
            <person name="Dai Y."/>
            <person name="Henrissat B."/>
            <person name="Grigoriev I.V."/>
            <person name="Guerin-Laguette A."/>
            <person name="Yu F."/>
            <person name="Martin F.M."/>
        </authorList>
    </citation>
    <scope>NUCLEOTIDE SEQUENCE</scope>
    <source>
        <strain evidence="1">QP</strain>
    </source>
</reference>
<sequence length="383" mass="42902">MSVCRDDCAIYAQSGIFKRNEKQNLKHETRDEKPRTFQDFSYRCHLSERPYKWICYAIRVVIGAEGVLSTSHDSLDVVDNDAALLVKSAVLYYHISNKDRTSGVLSARRGSFFDEVAERDGGICLLTGLKREFCDAVHLLPHRKGDMARYSHFLSLSSLIIPLRHSCARDDVIEDINSIKNGVFLNVIAHGMLGIDLVLLMTPNFAMSTTDIDPTAPPTQKQCISHIFNLGPPGMVPSGSTFQISDIHRFPPAIIFDAVYAGAVLHHFGTQTLKDVVTTNWEDAYSRAMTVAPTDPRAASDEHDAAVESLRSRMQAQTLDEAHNDAHCEPDILDMLTFVPYCMVPPDELQAAMSELRERAEAEEHRRVEEKVEEWVGRLGRAT</sequence>
<evidence type="ECO:0000313" key="1">
    <source>
        <dbReference type="EMBL" id="KAH8979308.1"/>
    </source>
</evidence>
<name>A0AAD4L5T9_9AGAM</name>
<organism evidence="1 2">
    <name type="scientific">Lactarius akahatsu</name>
    <dbReference type="NCBI Taxonomy" id="416441"/>
    <lineage>
        <taxon>Eukaryota</taxon>
        <taxon>Fungi</taxon>
        <taxon>Dikarya</taxon>
        <taxon>Basidiomycota</taxon>
        <taxon>Agaricomycotina</taxon>
        <taxon>Agaricomycetes</taxon>
        <taxon>Russulales</taxon>
        <taxon>Russulaceae</taxon>
        <taxon>Lactarius</taxon>
    </lineage>
</organism>
<protein>
    <recommendedName>
        <fullName evidence="3">HNH nuclease domain-containing protein</fullName>
    </recommendedName>
</protein>
<keyword evidence="2" id="KW-1185">Reference proteome</keyword>
<evidence type="ECO:0008006" key="3">
    <source>
        <dbReference type="Google" id="ProtNLM"/>
    </source>
</evidence>
<proteinExistence type="predicted"/>
<gene>
    <name evidence="1" type="ORF">EDB92DRAFT_2055965</name>
</gene>
<dbReference type="Proteomes" id="UP001201163">
    <property type="component" value="Unassembled WGS sequence"/>
</dbReference>
<accession>A0AAD4L5T9</accession>
<dbReference type="AlphaFoldDB" id="A0AAD4L5T9"/>